<feature type="non-terminal residue" evidence="1">
    <location>
        <position position="1"/>
    </location>
</feature>
<accession>A0A432GVV6</accession>
<proteinExistence type="predicted"/>
<reference evidence="1 2" key="1">
    <citation type="submission" date="2018-06" db="EMBL/GenBank/DDBJ databases">
        <title>Combined omics and stable isotope probing to characterize newly discovered Mariana Back-Arc vent microbial communities.</title>
        <authorList>
            <person name="Trembath-Reichert E."/>
            <person name="Huber J.A."/>
        </authorList>
    </citation>
    <scope>NUCLEOTIDE SEQUENCE [LARGE SCALE GENOMIC DNA]</scope>
    <source>
        <strain evidence="1">MAG 151</strain>
    </source>
</reference>
<dbReference type="AlphaFoldDB" id="A0A432GVV6"/>
<comment type="caution">
    <text evidence="1">The sequence shown here is derived from an EMBL/GenBank/DDBJ whole genome shotgun (WGS) entry which is preliminary data.</text>
</comment>
<name>A0A432GVV6_9DELT</name>
<gene>
    <name evidence="1" type="ORF">DSY93_10120</name>
</gene>
<evidence type="ECO:0000313" key="1">
    <source>
        <dbReference type="EMBL" id="RTZ87671.1"/>
    </source>
</evidence>
<feature type="non-terminal residue" evidence="1">
    <location>
        <position position="1093"/>
    </location>
</feature>
<evidence type="ECO:0000313" key="2">
    <source>
        <dbReference type="Proteomes" id="UP000288322"/>
    </source>
</evidence>
<dbReference type="Proteomes" id="UP000288322">
    <property type="component" value="Unassembled WGS sequence"/>
</dbReference>
<protein>
    <submittedName>
        <fullName evidence="1">Uncharacterized protein</fullName>
    </submittedName>
</protein>
<sequence length="1093" mass="110464">DADESLTVSGALSQSGNITIDVADNKTLTYSGGNLNVGSHTLSIGGAGTFSNATGSPLVLDVADSILNLTNNGTISGPVKLESGTLKSTGSPTVSGALTQYGDSTIEIAETKTLTYEGGAIEIGASALSIIGGGNFANNGSALELNNAASQLIFSRITVDYIRATADSLGIVVDNTSTVTNFTVGHVTPVSISPNQSFNGLIEVYSNSNLQLNNTGTLAADVKISGLGGKLEALDNMTFTGSLQQVNLHEGFELKIASGKTMTYSGSEFGIGNHTFKLTGGGTLDNTNNLKLDDPGSLLAISDSTKISRLLVNASGTNGGMTISSSVSSSTGNLVGNLSLSDSFSVSSDSVWSVDNITADTTLTFSTDKNVNFGALTLTGSADFSLGTGDITLSVSSPVTVGNTQKLQNGGGSFNFLGGLSLETGSELIGQGKQVSGNIVLNGGQIATEQNTVLTDNLTQSADSTIEIDPSKTLTYSGAVVDIGTSKLNIQGGGSFINSAVSALSLNNADSHLVLDNVTVGFVTASAASNSSKGLKVSVDSTLTNLSMTEKLRLSVDSGKTLTLAGPLTVPTQGVEFSGAGTLDLTDNLTLNGNVTLASGGSLTIDARGLQLNLGGDLNLVGGVLLTDNSTNFHLLANSTLTTNAEQTVANVTIPANEAPMLTLGNTTILKVIEQVAFGISCPRSLPIQPKVQLRLSAGIKINTGSELCIDGWLEGDIVLNGGTLQVDANTTISSDSTISLSSSSILRIVGGSSLTYEGDALNVDNKTLSLSGGGSLVLKSDGSNPVTLNNADGELEFSGDNITTVSHVKTSSGATTNMPTLKMTGSGVIQNLAHEEFLEINFASGKTLSVEQAFEVPAGKQMTITGAAGTLTLGDNMSLTGTLNLAVEDAILSSGSLTLNGGLLEVSEDASISSAVIQKVSSEFSVATGKTLSYTGSSFDISAYTLTLSGGGNFQSGGLDLNNANSKLLLSSITVDSVSTKVDNSLGIDVDNDSTITSLSVANITPVSIASGKTLSGGITVSAGSLKLTEAGTLASSVSMSGGVLDADESSTVSGGLSHTADITIDVADNKTLTYSGAPISLGANTLTLSGG</sequence>
<organism evidence="1 2">
    <name type="scientific">SAR324 cluster bacterium</name>
    <dbReference type="NCBI Taxonomy" id="2024889"/>
    <lineage>
        <taxon>Bacteria</taxon>
        <taxon>Deltaproteobacteria</taxon>
        <taxon>SAR324 cluster</taxon>
    </lineage>
</organism>
<dbReference type="EMBL" id="QNZH01000275">
    <property type="protein sequence ID" value="RTZ87671.1"/>
    <property type="molecule type" value="Genomic_DNA"/>
</dbReference>